<dbReference type="Pfam" id="PF00089">
    <property type="entry name" value="Trypsin"/>
    <property type="match status" value="1"/>
</dbReference>
<keyword evidence="4 8" id="KW-0378">Hydrolase</keyword>
<protein>
    <recommendedName>
        <fullName evidence="10">Peptidase S1 domain-containing protein</fullName>
    </recommendedName>
</protein>
<gene>
    <name evidence="11" type="ORF">ONE63_007397</name>
</gene>
<dbReference type="SMART" id="SM00020">
    <property type="entry name" value="Tryp_SPc"/>
    <property type="match status" value="1"/>
</dbReference>
<evidence type="ECO:0000256" key="5">
    <source>
        <dbReference type="ARBA" id="ARBA00022825"/>
    </source>
</evidence>
<feature type="region of interest" description="Disordered" evidence="9">
    <location>
        <begin position="282"/>
        <end position="310"/>
    </location>
</feature>
<dbReference type="InterPro" id="IPR043504">
    <property type="entry name" value="Peptidase_S1_PA_chymotrypsin"/>
</dbReference>
<accession>A0AAV7XUI6</accession>
<keyword evidence="5 8" id="KW-0720">Serine protease</keyword>
<evidence type="ECO:0000256" key="6">
    <source>
        <dbReference type="ARBA" id="ARBA00023145"/>
    </source>
</evidence>
<dbReference type="InterPro" id="IPR050430">
    <property type="entry name" value="Peptidase_S1"/>
</dbReference>
<dbReference type="InterPro" id="IPR009003">
    <property type="entry name" value="Peptidase_S1_PA"/>
</dbReference>
<dbReference type="Gene3D" id="2.40.10.10">
    <property type="entry name" value="Trypsin-like serine proteases"/>
    <property type="match status" value="1"/>
</dbReference>
<evidence type="ECO:0000256" key="2">
    <source>
        <dbReference type="ARBA" id="ARBA00022670"/>
    </source>
</evidence>
<dbReference type="InterPro" id="IPR001314">
    <property type="entry name" value="Peptidase_S1A"/>
</dbReference>
<feature type="compositionally biased region" description="Low complexity" evidence="9">
    <location>
        <begin position="287"/>
        <end position="310"/>
    </location>
</feature>
<evidence type="ECO:0000256" key="1">
    <source>
        <dbReference type="ARBA" id="ARBA00007664"/>
    </source>
</evidence>
<keyword evidence="2 8" id="KW-0645">Protease</keyword>
<dbReference type="Proteomes" id="UP001075354">
    <property type="component" value="Chromosome 5"/>
</dbReference>
<dbReference type="InterPro" id="IPR033116">
    <property type="entry name" value="TRYPSIN_SER"/>
</dbReference>
<dbReference type="InterPro" id="IPR001254">
    <property type="entry name" value="Trypsin_dom"/>
</dbReference>
<dbReference type="EMBL" id="JAPTSV010000005">
    <property type="protein sequence ID" value="KAJ1527415.1"/>
    <property type="molecule type" value="Genomic_DNA"/>
</dbReference>
<dbReference type="InterPro" id="IPR018114">
    <property type="entry name" value="TRYPSIN_HIS"/>
</dbReference>
<evidence type="ECO:0000256" key="7">
    <source>
        <dbReference type="ARBA" id="ARBA00023157"/>
    </source>
</evidence>
<keyword evidence="3" id="KW-0732">Signal</keyword>
<evidence type="ECO:0000256" key="3">
    <source>
        <dbReference type="ARBA" id="ARBA00022729"/>
    </source>
</evidence>
<dbReference type="GO" id="GO:0004252">
    <property type="term" value="F:serine-type endopeptidase activity"/>
    <property type="evidence" value="ECO:0007669"/>
    <property type="project" value="InterPro"/>
</dbReference>
<dbReference type="FunFam" id="2.40.10.10:FF:000077">
    <property type="entry name" value="Predicted protein"/>
    <property type="match status" value="1"/>
</dbReference>
<evidence type="ECO:0000256" key="4">
    <source>
        <dbReference type="ARBA" id="ARBA00022801"/>
    </source>
</evidence>
<comment type="caution">
    <text evidence="11">The sequence shown here is derived from an EMBL/GenBank/DDBJ whole genome shotgun (WGS) entry which is preliminary data.</text>
</comment>
<dbReference type="PROSITE" id="PS00134">
    <property type="entry name" value="TRYPSIN_HIS"/>
    <property type="match status" value="1"/>
</dbReference>
<organism evidence="11 12">
    <name type="scientific">Megalurothrips usitatus</name>
    <name type="common">bean blossom thrips</name>
    <dbReference type="NCBI Taxonomy" id="439358"/>
    <lineage>
        <taxon>Eukaryota</taxon>
        <taxon>Metazoa</taxon>
        <taxon>Ecdysozoa</taxon>
        <taxon>Arthropoda</taxon>
        <taxon>Hexapoda</taxon>
        <taxon>Insecta</taxon>
        <taxon>Pterygota</taxon>
        <taxon>Neoptera</taxon>
        <taxon>Paraneoptera</taxon>
        <taxon>Thysanoptera</taxon>
        <taxon>Terebrantia</taxon>
        <taxon>Thripoidea</taxon>
        <taxon>Thripidae</taxon>
        <taxon>Megalurothrips</taxon>
    </lineage>
</organism>
<keyword evidence="6" id="KW-0865">Zymogen</keyword>
<evidence type="ECO:0000256" key="8">
    <source>
        <dbReference type="RuleBase" id="RU363034"/>
    </source>
</evidence>
<dbReference type="PROSITE" id="PS00135">
    <property type="entry name" value="TRYPSIN_SER"/>
    <property type="match status" value="1"/>
</dbReference>
<keyword evidence="12" id="KW-1185">Reference proteome</keyword>
<name>A0AAV7XUI6_9NEOP</name>
<comment type="similarity">
    <text evidence="1">Belongs to the peptidase S1 family.</text>
</comment>
<dbReference type="AlphaFoldDB" id="A0AAV7XUI6"/>
<dbReference type="CDD" id="cd00190">
    <property type="entry name" value="Tryp_SPc"/>
    <property type="match status" value="1"/>
</dbReference>
<sequence>MRFASPAPAPAAPVPASSKSVLTTRRDVFLESVDPPASSGPRIIGGWDAQPGEFPYQVSVRSTRRSANSGHFCGGAILNATVVVTAAHCVAENVPGSGIGPLYVVAGSNLLSSGGSRVFVKEKLVHPDYGPVYQDYDIALLYLESALPLDGVLMAPVSIQDMQDLPSGHPCVASGWGRTIYSSLPDKMQGVDVPIVDFDRCAKYYMEETSEYAPIIEAQICAGYEAGKKDACQGDSGGPLVCKGLLTGIVSWGFGCALPRLPGVYTDVAFLADWIEENVLMSPSPPDNSTTSGTSSSMSPSTTLSPLSTTPQTSAASTVAMATTCVMLAVSKLLAPLA</sequence>
<dbReference type="PANTHER" id="PTHR24276">
    <property type="entry name" value="POLYSERASE-RELATED"/>
    <property type="match status" value="1"/>
</dbReference>
<proteinExistence type="inferred from homology"/>
<dbReference type="SUPFAM" id="SSF50494">
    <property type="entry name" value="Trypsin-like serine proteases"/>
    <property type="match status" value="1"/>
</dbReference>
<reference evidence="11" key="1">
    <citation type="submission" date="2022-12" db="EMBL/GenBank/DDBJ databases">
        <title>Chromosome-level genome assembly of the bean flower thrips Megalurothrips usitatus.</title>
        <authorList>
            <person name="Ma L."/>
            <person name="Liu Q."/>
            <person name="Li H."/>
            <person name="Cai W."/>
        </authorList>
    </citation>
    <scope>NUCLEOTIDE SEQUENCE</scope>
    <source>
        <strain evidence="11">Cailab_2022a</strain>
    </source>
</reference>
<dbReference type="PRINTS" id="PR00722">
    <property type="entry name" value="CHYMOTRYPSIN"/>
</dbReference>
<dbReference type="PANTHER" id="PTHR24276:SF91">
    <property type="entry name" value="AT26814P-RELATED"/>
    <property type="match status" value="1"/>
</dbReference>
<evidence type="ECO:0000256" key="9">
    <source>
        <dbReference type="SAM" id="MobiDB-lite"/>
    </source>
</evidence>
<keyword evidence="7" id="KW-1015">Disulfide bond</keyword>
<evidence type="ECO:0000313" key="11">
    <source>
        <dbReference type="EMBL" id="KAJ1527415.1"/>
    </source>
</evidence>
<feature type="domain" description="Peptidase S1" evidence="10">
    <location>
        <begin position="43"/>
        <end position="280"/>
    </location>
</feature>
<evidence type="ECO:0000313" key="12">
    <source>
        <dbReference type="Proteomes" id="UP001075354"/>
    </source>
</evidence>
<evidence type="ECO:0000259" key="10">
    <source>
        <dbReference type="PROSITE" id="PS50240"/>
    </source>
</evidence>
<dbReference type="PROSITE" id="PS50240">
    <property type="entry name" value="TRYPSIN_DOM"/>
    <property type="match status" value="1"/>
</dbReference>
<dbReference type="GO" id="GO:0006508">
    <property type="term" value="P:proteolysis"/>
    <property type="evidence" value="ECO:0007669"/>
    <property type="project" value="UniProtKB-KW"/>
</dbReference>